<gene>
    <name evidence="2" type="ORF">ACFPT7_18400</name>
</gene>
<proteinExistence type="predicted"/>
<dbReference type="InterPro" id="IPR013830">
    <property type="entry name" value="SGNH_hydro"/>
</dbReference>
<dbReference type="Pfam" id="PF13472">
    <property type="entry name" value="Lipase_GDSL_2"/>
    <property type="match status" value="1"/>
</dbReference>
<dbReference type="PANTHER" id="PTHR43784">
    <property type="entry name" value="GDSL-LIKE LIPASE/ACYLHYDROLASE, PUTATIVE (AFU_ORTHOLOGUE AFUA_2G00820)-RELATED"/>
    <property type="match status" value="1"/>
</dbReference>
<dbReference type="InterPro" id="IPR036514">
    <property type="entry name" value="SGNH_hydro_sf"/>
</dbReference>
<dbReference type="PANTHER" id="PTHR43784:SF2">
    <property type="entry name" value="GDSL-LIKE LIPASE_ACYLHYDROLASE, PUTATIVE (AFU_ORTHOLOGUE AFUA_2G00820)-RELATED"/>
    <property type="match status" value="1"/>
</dbReference>
<dbReference type="InterPro" id="IPR053140">
    <property type="entry name" value="GDSL_Rv0518-like"/>
</dbReference>
<dbReference type="EMBL" id="JBHSPH010000009">
    <property type="protein sequence ID" value="MFC5864283.1"/>
    <property type="molecule type" value="Genomic_DNA"/>
</dbReference>
<accession>A0ABW1EMV8</accession>
<evidence type="ECO:0000313" key="3">
    <source>
        <dbReference type="Proteomes" id="UP001596091"/>
    </source>
</evidence>
<dbReference type="SUPFAM" id="SSF52266">
    <property type="entry name" value="SGNH hydrolase"/>
    <property type="match status" value="1"/>
</dbReference>
<dbReference type="RefSeq" id="WP_263342016.1">
    <property type="nucleotide sequence ID" value="NZ_JAGSYH010000009.1"/>
</dbReference>
<evidence type="ECO:0000313" key="2">
    <source>
        <dbReference type="EMBL" id="MFC5864283.1"/>
    </source>
</evidence>
<feature type="domain" description="SGNH hydrolase-type esterase" evidence="1">
    <location>
        <begin position="193"/>
        <end position="380"/>
    </location>
</feature>
<name>A0ABW1EMV8_9BACT</name>
<organism evidence="2 3">
    <name type="scientific">Acidicapsa dinghuensis</name>
    <dbReference type="NCBI Taxonomy" id="2218256"/>
    <lineage>
        <taxon>Bacteria</taxon>
        <taxon>Pseudomonadati</taxon>
        <taxon>Acidobacteriota</taxon>
        <taxon>Terriglobia</taxon>
        <taxon>Terriglobales</taxon>
        <taxon>Acidobacteriaceae</taxon>
        <taxon>Acidicapsa</taxon>
    </lineage>
</organism>
<keyword evidence="3" id="KW-1185">Reference proteome</keyword>
<dbReference type="Gene3D" id="3.40.50.1110">
    <property type="entry name" value="SGNH hydrolase"/>
    <property type="match status" value="1"/>
</dbReference>
<evidence type="ECO:0000259" key="1">
    <source>
        <dbReference type="Pfam" id="PF13472"/>
    </source>
</evidence>
<reference evidence="3" key="1">
    <citation type="journal article" date="2019" name="Int. J. Syst. Evol. Microbiol.">
        <title>The Global Catalogue of Microorganisms (GCM) 10K type strain sequencing project: providing services to taxonomists for standard genome sequencing and annotation.</title>
        <authorList>
            <consortium name="The Broad Institute Genomics Platform"/>
            <consortium name="The Broad Institute Genome Sequencing Center for Infectious Disease"/>
            <person name="Wu L."/>
            <person name="Ma J."/>
        </authorList>
    </citation>
    <scope>NUCLEOTIDE SEQUENCE [LARGE SCALE GENOMIC DNA]</scope>
    <source>
        <strain evidence="3">JCM 4087</strain>
    </source>
</reference>
<protein>
    <submittedName>
        <fullName evidence="2">GDSL-type esterase/lipase family protein</fullName>
    </submittedName>
</protein>
<sequence>MSARAQVGAQTPVPWTGTWAAPPNEVSIADPTLSKGLQGLTLRQVVRVSLGGDAVRLHFTNVHGTAPVTIADMHLADADSDKSTVPGTDRVITFGGSHEVTIPAGQTVTSDTVAFPVAPCSDLAVSLYFPQPVDAVHMSGHTQAWQYVYLASGDAGAKPNIDAISLAKPLTSFYYLTGIDVLNVKALGAVATFGASITDDSNTTFGAHHGWRDLLAQRFCDAHIPVGVVNASLSGNRLLRSSRFGGATGVSRFQQDALDQANVKWVIFSDDAINDLSGATPPSYDSLLSAIKTLRDQAHAKGVKFYCSTLTPNIGRAPDQWTPEAQTTLEQINAFYRGAESGCDGIVDQDGVTHDPAMPKRYLPAYDAGDHLHPNDAGHQKIAESIDLSLFDGRK</sequence>
<comment type="caution">
    <text evidence="2">The sequence shown here is derived from an EMBL/GenBank/DDBJ whole genome shotgun (WGS) entry which is preliminary data.</text>
</comment>
<dbReference type="Proteomes" id="UP001596091">
    <property type="component" value="Unassembled WGS sequence"/>
</dbReference>